<dbReference type="EMBL" id="AP028910">
    <property type="protein sequence ID" value="BES91371.1"/>
    <property type="molecule type" value="Genomic_DNA"/>
</dbReference>
<name>A0ABN7AGI5_9HEMI</name>
<sequence length="118" mass="13270">MRQLPSRHLCAFYGPPGGTGWPAADRWCRGRRMQNREATAVSLPAEPHSSRHVKAPSRCGRQGEGFSAPLFIGGDHFSISWKNGRLNGKKGARRPRQMETTARWRGRDNSLRDPINPH</sequence>
<accession>A0ABN7AGI5</accession>
<keyword evidence="3" id="KW-1185">Reference proteome</keyword>
<evidence type="ECO:0000313" key="2">
    <source>
        <dbReference type="EMBL" id="BES91371.1"/>
    </source>
</evidence>
<reference evidence="2 3" key="1">
    <citation type="submission" date="2023-09" db="EMBL/GenBank/DDBJ databases">
        <title>Nesidiocoris tenuis whole genome shotgun sequence.</title>
        <authorList>
            <person name="Shibata T."/>
            <person name="Shimoda M."/>
            <person name="Kobayashi T."/>
            <person name="Uehara T."/>
        </authorList>
    </citation>
    <scope>NUCLEOTIDE SEQUENCE [LARGE SCALE GENOMIC DNA]</scope>
    <source>
        <strain evidence="2 3">Japan</strain>
    </source>
</reference>
<feature type="region of interest" description="Disordered" evidence="1">
    <location>
        <begin position="38"/>
        <end position="61"/>
    </location>
</feature>
<evidence type="ECO:0000313" key="3">
    <source>
        <dbReference type="Proteomes" id="UP001307889"/>
    </source>
</evidence>
<gene>
    <name evidence="2" type="ORF">NTJ_04179</name>
</gene>
<protein>
    <submittedName>
        <fullName evidence="2">Uncharacterized protein</fullName>
    </submittedName>
</protein>
<evidence type="ECO:0000256" key="1">
    <source>
        <dbReference type="SAM" id="MobiDB-lite"/>
    </source>
</evidence>
<dbReference type="Proteomes" id="UP001307889">
    <property type="component" value="Chromosome 2"/>
</dbReference>
<proteinExistence type="predicted"/>
<organism evidence="2 3">
    <name type="scientific">Nesidiocoris tenuis</name>
    <dbReference type="NCBI Taxonomy" id="355587"/>
    <lineage>
        <taxon>Eukaryota</taxon>
        <taxon>Metazoa</taxon>
        <taxon>Ecdysozoa</taxon>
        <taxon>Arthropoda</taxon>
        <taxon>Hexapoda</taxon>
        <taxon>Insecta</taxon>
        <taxon>Pterygota</taxon>
        <taxon>Neoptera</taxon>
        <taxon>Paraneoptera</taxon>
        <taxon>Hemiptera</taxon>
        <taxon>Heteroptera</taxon>
        <taxon>Panheteroptera</taxon>
        <taxon>Cimicomorpha</taxon>
        <taxon>Miridae</taxon>
        <taxon>Dicyphina</taxon>
        <taxon>Nesidiocoris</taxon>
    </lineage>
</organism>
<feature type="region of interest" description="Disordered" evidence="1">
    <location>
        <begin position="83"/>
        <end position="118"/>
    </location>
</feature>